<name>A0A6J4R540_9ACTN</name>
<sequence>VVRRWRRRASRLRPGTAVPSPHLIRAPDRVRYLGHAHGRLVRPLTPQLRRSHPPDGRSQCPSRKCRTLGWYSRSLHPARPSLQAPVHLHLRGERLLHPDLRALVLTWRSLCSRWHLRV</sequence>
<reference evidence="1" key="1">
    <citation type="submission" date="2020-02" db="EMBL/GenBank/DDBJ databases">
        <authorList>
            <person name="Meier V. D."/>
        </authorList>
    </citation>
    <scope>NUCLEOTIDE SEQUENCE</scope>
    <source>
        <strain evidence="1">AVDCRST_MAG28</strain>
    </source>
</reference>
<evidence type="ECO:0000313" key="1">
    <source>
        <dbReference type="EMBL" id="CAA9464471.1"/>
    </source>
</evidence>
<protein>
    <submittedName>
        <fullName evidence="1">Uncharacterized protein</fullName>
    </submittedName>
</protein>
<organism evidence="1">
    <name type="scientific">uncultured Rubrobacteraceae bacterium</name>
    <dbReference type="NCBI Taxonomy" id="349277"/>
    <lineage>
        <taxon>Bacteria</taxon>
        <taxon>Bacillati</taxon>
        <taxon>Actinomycetota</taxon>
        <taxon>Rubrobacteria</taxon>
        <taxon>Rubrobacterales</taxon>
        <taxon>Rubrobacteraceae</taxon>
        <taxon>environmental samples</taxon>
    </lineage>
</organism>
<dbReference type="AlphaFoldDB" id="A0A6J4R540"/>
<dbReference type="EMBL" id="CADCVE010000097">
    <property type="protein sequence ID" value="CAA9464471.1"/>
    <property type="molecule type" value="Genomic_DNA"/>
</dbReference>
<feature type="non-terminal residue" evidence="1">
    <location>
        <position position="118"/>
    </location>
</feature>
<gene>
    <name evidence="1" type="ORF">AVDCRST_MAG28-3878</name>
</gene>
<accession>A0A6J4R540</accession>
<feature type="non-terminal residue" evidence="1">
    <location>
        <position position="1"/>
    </location>
</feature>
<proteinExistence type="predicted"/>